<dbReference type="EMBL" id="JWJD01000001">
    <property type="protein sequence ID" value="KIH78014.1"/>
    <property type="molecule type" value="Genomic_DNA"/>
</dbReference>
<protein>
    <submittedName>
        <fullName evidence="1">Uncharacterized protein</fullName>
    </submittedName>
</protein>
<accession>A0A0C2DX25</accession>
<comment type="caution">
    <text evidence="1">The sequence shown here is derived from an EMBL/GenBank/DDBJ whole genome shotgun (WGS) entry which is preliminary data.</text>
</comment>
<proteinExistence type="predicted"/>
<name>A0A0C2DX25_9BACT</name>
<evidence type="ECO:0000313" key="1">
    <source>
        <dbReference type="EMBL" id="KIH78014.1"/>
    </source>
</evidence>
<dbReference type="Proteomes" id="UP000035068">
    <property type="component" value="Unassembled WGS sequence"/>
</dbReference>
<sequence>MSINCAHQLLDPRDLRYQVFGHGGAVGFVLGIDVLAAFGVEQMADGEKGAIDVARTVDKLEAFGLIGHGAPRRC</sequence>
<dbReference type="AlphaFoldDB" id="A0A0C2DX25"/>
<reference evidence="1 2" key="1">
    <citation type="submission" date="2014-12" db="EMBL/GenBank/DDBJ databases">
        <title>Genomes of Geoalkalibacter ferrihydriticus and Geoalkalibacter subterraneus, two haloalkaliphilic metal-reducing members of the Geobacteraceae.</title>
        <authorList>
            <person name="Badalamenti J.P."/>
            <person name="Torres C.I."/>
            <person name="Krajmalnik-Brown R."/>
            <person name="Bond D.R."/>
        </authorList>
    </citation>
    <scope>NUCLEOTIDE SEQUENCE [LARGE SCALE GENOMIC DNA]</scope>
    <source>
        <strain evidence="1 2">DSM 17813</strain>
    </source>
</reference>
<evidence type="ECO:0000313" key="2">
    <source>
        <dbReference type="Proteomes" id="UP000035068"/>
    </source>
</evidence>
<keyword evidence="2" id="KW-1185">Reference proteome</keyword>
<organism evidence="1 2">
    <name type="scientific">Geoalkalibacter ferrihydriticus DSM 17813</name>
    <dbReference type="NCBI Taxonomy" id="1121915"/>
    <lineage>
        <taxon>Bacteria</taxon>
        <taxon>Pseudomonadati</taxon>
        <taxon>Thermodesulfobacteriota</taxon>
        <taxon>Desulfuromonadia</taxon>
        <taxon>Desulfuromonadales</taxon>
        <taxon>Geoalkalibacteraceae</taxon>
        <taxon>Geoalkalibacter</taxon>
    </lineage>
</organism>
<gene>
    <name evidence="1" type="ORF">GFER_05290</name>
</gene>